<proteinExistence type="predicted"/>
<dbReference type="AlphaFoldDB" id="A0A1G1YH05"/>
<comment type="caution">
    <text evidence="1">The sequence shown here is derived from an EMBL/GenBank/DDBJ whole genome shotgun (WGS) entry which is preliminary data.</text>
</comment>
<protein>
    <submittedName>
        <fullName evidence="1">Uncharacterized protein</fullName>
    </submittedName>
</protein>
<gene>
    <name evidence="1" type="ORF">A3J59_04995</name>
</gene>
<evidence type="ECO:0000313" key="1">
    <source>
        <dbReference type="EMBL" id="OGY51643.1"/>
    </source>
</evidence>
<sequence>MPARIADLIQIVLLKARRIVLAVIHREDVSDPSYPTATMGPAESQKPIPSGKLPVLQKMSLIRKFVLILFSVLKKERGLITKKCC</sequence>
<name>A0A1G1YH05_9BACT</name>
<dbReference type="Proteomes" id="UP000177310">
    <property type="component" value="Unassembled WGS sequence"/>
</dbReference>
<evidence type="ECO:0000313" key="2">
    <source>
        <dbReference type="Proteomes" id="UP000177310"/>
    </source>
</evidence>
<dbReference type="EMBL" id="MHIL01000017">
    <property type="protein sequence ID" value="OGY51643.1"/>
    <property type="molecule type" value="Genomic_DNA"/>
</dbReference>
<accession>A0A1G1YH05</accession>
<organism evidence="1 2">
    <name type="scientific">Candidatus Buchananbacteria bacterium RIFCSPHIGHO2_02_FULL_56_16</name>
    <dbReference type="NCBI Taxonomy" id="1797542"/>
    <lineage>
        <taxon>Bacteria</taxon>
        <taxon>Candidatus Buchananiibacteriota</taxon>
    </lineage>
</organism>
<reference evidence="1 2" key="1">
    <citation type="journal article" date="2016" name="Nat. Commun.">
        <title>Thousands of microbial genomes shed light on interconnected biogeochemical processes in an aquifer system.</title>
        <authorList>
            <person name="Anantharaman K."/>
            <person name="Brown C.T."/>
            <person name="Hug L.A."/>
            <person name="Sharon I."/>
            <person name="Castelle C.J."/>
            <person name="Probst A.J."/>
            <person name="Thomas B.C."/>
            <person name="Singh A."/>
            <person name="Wilkins M.J."/>
            <person name="Karaoz U."/>
            <person name="Brodie E.L."/>
            <person name="Williams K.H."/>
            <person name="Hubbard S.S."/>
            <person name="Banfield J.F."/>
        </authorList>
    </citation>
    <scope>NUCLEOTIDE SEQUENCE [LARGE SCALE GENOMIC DNA]</scope>
</reference>